<proteinExistence type="predicted"/>
<sequence length="47" mass="5476">MSMQYQMAALNYVNPRYRRQRTITAGRTTPRRLNADVDDGDEAEVED</sequence>
<organism evidence="2 3">
    <name type="scientific">Funneliformis caledonium</name>
    <dbReference type="NCBI Taxonomy" id="1117310"/>
    <lineage>
        <taxon>Eukaryota</taxon>
        <taxon>Fungi</taxon>
        <taxon>Fungi incertae sedis</taxon>
        <taxon>Mucoromycota</taxon>
        <taxon>Glomeromycotina</taxon>
        <taxon>Glomeromycetes</taxon>
        <taxon>Glomerales</taxon>
        <taxon>Glomeraceae</taxon>
        <taxon>Funneliformis</taxon>
    </lineage>
</organism>
<dbReference type="AlphaFoldDB" id="A0A9N9DNL5"/>
<feature type="region of interest" description="Disordered" evidence="1">
    <location>
        <begin position="21"/>
        <end position="47"/>
    </location>
</feature>
<comment type="caution">
    <text evidence="2">The sequence shown here is derived from an EMBL/GenBank/DDBJ whole genome shotgun (WGS) entry which is preliminary data.</text>
</comment>
<feature type="compositionally biased region" description="Acidic residues" evidence="1">
    <location>
        <begin position="36"/>
        <end position="47"/>
    </location>
</feature>
<evidence type="ECO:0000313" key="3">
    <source>
        <dbReference type="Proteomes" id="UP000789570"/>
    </source>
</evidence>
<reference evidence="2" key="1">
    <citation type="submission" date="2021-06" db="EMBL/GenBank/DDBJ databases">
        <authorList>
            <person name="Kallberg Y."/>
            <person name="Tangrot J."/>
            <person name="Rosling A."/>
        </authorList>
    </citation>
    <scope>NUCLEOTIDE SEQUENCE</scope>
    <source>
        <strain evidence="2">UK204</strain>
    </source>
</reference>
<evidence type="ECO:0000256" key="1">
    <source>
        <dbReference type="SAM" id="MobiDB-lite"/>
    </source>
</evidence>
<keyword evidence="3" id="KW-1185">Reference proteome</keyword>
<evidence type="ECO:0000313" key="2">
    <source>
        <dbReference type="EMBL" id="CAG8647527.1"/>
    </source>
</evidence>
<dbReference type="Proteomes" id="UP000789570">
    <property type="component" value="Unassembled WGS sequence"/>
</dbReference>
<dbReference type="EMBL" id="CAJVPQ010004246">
    <property type="protein sequence ID" value="CAG8647527.1"/>
    <property type="molecule type" value="Genomic_DNA"/>
</dbReference>
<protein>
    <submittedName>
        <fullName evidence="2">16867_t:CDS:1</fullName>
    </submittedName>
</protein>
<accession>A0A9N9DNL5</accession>
<name>A0A9N9DNL5_9GLOM</name>
<gene>
    <name evidence="2" type="ORF">FCALED_LOCUS10890</name>
</gene>